<evidence type="ECO:0000256" key="1">
    <source>
        <dbReference type="SAM" id="MobiDB-lite"/>
    </source>
</evidence>
<dbReference type="InterPro" id="IPR013240">
    <property type="entry name" value="DNA-dir_RNA_pol1_su_RPA34"/>
</dbReference>
<dbReference type="Proteomes" id="UP000024837">
    <property type="component" value="Unassembled WGS sequence"/>
</dbReference>
<sequence>MPSKASSKAGAATPKPAKPKAKPLKSSEYVGGSDLDSDEPMADAPAAKTSAKKQSEKTSKKRNRDGSEKVNGAGAASTKEAASKGAAAAKSTSGKKKGKEAVVVEVSSDGTSESESSEEEASGDEQADSSDGESESESSESTDSAPSKSKTTPATFKLPRDKDVPAGYTALDPTTSSSIPSSLQGKQIFLFTAPSQFDFSQLKKIKLHSGPDGEIVESQDTRFSIRRTADAASSSMKVILPREGKKGYQIASASPAVQFVITEAPPSLAQTQKQVDKVLPPPRAQPEGLRMRFMPSGYGEESDAHVNAAVLPPMDLVGDGIDDGEDVVMDDVEVIAEAPKKPKKKDEGPVETKDKKKKKAKAVESSVPATGEPENVDSEKPKSKKSKKDKGKDVDKEKPSKPDGEEGKKEKKKRKKDKS</sequence>
<feature type="compositionally biased region" description="Acidic residues" evidence="1">
    <location>
        <begin position="320"/>
        <end position="334"/>
    </location>
</feature>
<dbReference type="HOGENOM" id="CLU_700241_0_0_1"/>
<feature type="compositionally biased region" description="Basic and acidic residues" evidence="1">
    <location>
        <begin position="338"/>
        <end position="354"/>
    </location>
</feature>
<dbReference type="AlphaFoldDB" id="W7I805"/>
<feature type="compositionally biased region" description="Low complexity" evidence="1">
    <location>
        <begin position="72"/>
        <end position="92"/>
    </location>
</feature>
<feature type="compositionally biased region" description="Low complexity" evidence="1">
    <location>
        <begin position="101"/>
        <end position="114"/>
    </location>
</feature>
<accession>W7I805</accession>
<dbReference type="InterPro" id="IPR053263">
    <property type="entry name" value="Euk_RPA34_RNAP_subunit"/>
</dbReference>
<evidence type="ECO:0000313" key="3">
    <source>
        <dbReference type="Proteomes" id="UP000024837"/>
    </source>
</evidence>
<dbReference type="Pfam" id="PF08208">
    <property type="entry name" value="RNA_polI_A34"/>
    <property type="match status" value="1"/>
</dbReference>
<feature type="compositionally biased region" description="Basic and acidic residues" evidence="1">
    <location>
        <begin position="390"/>
        <end position="409"/>
    </location>
</feature>
<dbReference type="EMBL" id="KI966401">
    <property type="protein sequence ID" value="EWC48232.1"/>
    <property type="molecule type" value="Genomic_DNA"/>
</dbReference>
<dbReference type="PANTHER" id="PTHR28155:SF1">
    <property type="entry name" value="DNA-DIRECTED RNA POLYMERASE I SUBUNIT RPA34.5-DOMAIN-CONTAINING PROTEIN"/>
    <property type="match status" value="1"/>
</dbReference>
<organism evidence="2 3">
    <name type="scientific">Drechslerella stenobrocha 248</name>
    <dbReference type="NCBI Taxonomy" id="1043628"/>
    <lineage>
        <taxon>Eukaryota</taxon>
        <taxon>Fungi</taxon>
        <taxon>Dikarya</taxon>
        <taxon>Ascomycota</taxon>
        <taxon>Pezizomycotina</taxon>
        <taxon>Orbiliomycetes</taxon>
        <taxon>Orbiliales</taxon>
        <taxon>Orbiliaceae</taxon>
        <taxon>Drechslerella</taxon>
    </lineage>
</organism>
<protein>
    <submittedName>
        <fullName evidence="2">Uncharacterized protein</fullName>
    </submittedName>
</protein>
<proteinExistence type="predicted"/>
<feature type="compositionally biased region" description="Basic residues" evidence="1">
    <location>
        <begin position="410"/>
        <end position="419"/>
    </location>
</feature>
<reference evidence="2 3" key="1">
    <citation type="submission" date="2013-05" db="EMBL/GenBank/DDBJ databases">
        <title>Drechslerella stenobrocha genome reveals carnivorous origination and mechanical trapping mechanism of predatory fungi.</title>
        <authorList>
            <person name="Liu X."/>
            <person name="Zhang W."/>
            <person name="Liu K."/>
        </authorList>
    </citation>
    <scope>NUCLEOTIDE SEQUENCE [LARGE SCALE GENOMIC DNA]</scope>
    <source>
        <strain evidence="2 3">248</strain>
    </source>
</reference>
<feature type="region of interest" description="Disordered" evidence="1">
    <location>
        <begin position="270"/>
        <end position="419"/>
    </location>
</feature>
<feature type="compositionally biased region" description="Polar residues" evidence="1">
    <location>
        <begin position="172"/>
        <end position="181"/>
    </location>
</feature>
<feature type="compositionally biased region" description="Acidic residues" evidence="1">
    <location>
        <begin position="115"/>
        <end position="140"/>
    </location>
</feature>
<dbReference type="OrthoDB" id="76224at2759"/>
<keyword evidence="3" id="KW-1185">Reference proteome</keyword>
<dbReference type="Gene3D" id="6.20.250.70">
    <property type="match status" value="1"/>
</dbReference>
<dbReference type="GO" id="GO:0006360">
    <property type="term" value="P:transcription by RNA polymerase I"/>
    <property type="evidence" value="ECO:0007669"/>
    <property type="project" value="InterPro"/>
</dbReference>
<feature type="compositionally biased region" description="Low complexity" evidence="1">
    <location>
        <begin position="1"/>
        <end position="15"/>
    </location>
</feature>
<gene>
    <name evidence="2" type="ORF">DRE_02336</name>
</gene>
<feature type="compositionally biased region" description="Basic and acidic residues" evidence="1">
    <location>
        <begin position="53"/>
        <end position="68"/>
    </location>
</feature>
<evidence type="ECO:0000313" key="2">
    <source>
        <dbReference type="EMBL" id="EWC48232.1"/>
    </source>
</evidence>
<name>W7I805_9PEZI</name>
<dbReference type="PANTHER" id="PTHR28155">
    <property type="entry name" value="ACR243WP"/>
    <property type="match status" value="1"/>
</dbReference>
<feature type="region of interest" description="Disordered" evidence="1">
    <location>
        <begin position="1"/>
        <end position="181"/>
    </location>
</feature>